<evidence type="ECO:0000256" key="12">
    <source>
        <dbReference type="ARBA" id="ARBA00040282"/>
    </source>
</evidence>
<keyword evidence="6" id="KW-0809">Transit peptide</keyword>
<keyword evidence="11" id="KW-0472">Membrane</keyword>
<evidence type="ECO:0000256" key="9">
    <source>
        <dbReference type="ARBA" id="ARBA00023002"/>
    </source>
</evidence>
<dbReference type="GO" id="GO:0005743">
    <property type="term" value="C:mitochondrial inner membrane"/>
    <property type="evidence" value="ECO:0007669"/>
    <property type="project" value="UniProtKB-SubCell"/>
</dbReference>
<comment type="pathway">
    <text evidence="2">Energy metabolism; oxidative phosphorylation.</text>
</comment>
<organism evidence="14 15">
    <name type="scientific">Capra hircus</name>
    <name type="common">Goat</name>
    <dbReference type="NCBI Taxonomy" id="9925"/>
    <lineage>
        <taxon>Eukaryota</taxon>
        <taxon>Metazoa</taxon>
        <taxon>Chordata</taxon>
        <taxon>Craniata</taxon>
        <taxon>Vertebrata</taxon>
        <taxon>Euteleostomi</taxon>
        <taxon>Mammalia</taxon>
        <taxon>Eutheria</taxon>
        <taxon>Laurasiatheria</taxon>
        <taxon>Artiodactyla</taxon>
        <taxon>Ruminantia</taxon>
        <taxon>Pecora</taxon>
        <taxon>Bovidae</taxon>
        <taxon>Caprinae</taxon>
        <taxon>Capra</taxon>
    </lineage>
</organism>
<dbReference type="Pfam" id="PF02238">
    <property type="entry name" value="COX7a"/>
    <property type="match status" value="1"/>
</dbReference>
<protein>
    <recommendedName>
        <fullName evidence="12">Cytochrome c oxidase subunit 7A2, mitochondrial</fullName>
    </recommendedName>
    <alternativeName>
        <fullName evidence="13">Cytochrome c oxidase subunit VIIa-liver/heart</fullName>
    </alternativeName>
</protein>
<keyword evidence="10" id="KW-0496">Mitochondrion</keyword>
<dbReference type="SUPFAM" id="SSF81419">
    <property type="entry name" value="Mitochondrial cytochrome c oxidase subunit VIIa"/>
    <property type="match status" value="1"/>
</dbReference>
<evidence type="ECO:0000256" key="7">
    <source>
        <dbReference type="ARBA" id="ARBA00022989"/>
    </source>
</evidence>
<dbReference type="EMBL" id="LWLT01000020">
    <property type="status" value="NOT_ANNOTATED_CDS"/>
    <property type="molecule type" value="Genomic_DNA"/>
</dbReference>
<evidence type="ECO:0000256" key="6">
    <source>
        <dbReference type="ARBA" id="ARBA00022946"/>
    </source>
</evidence>
<evidence type="ECO:0000313" key="15">
    <source>
        <dbReference type="Proteomes" id="UP000291000"/>
    </source>
</evidence>
<evidence type="ECO:0000256" key="5">
    <source>
        <dbReference type="ARBA" id="ARBA00022792"/>
    </source>
</evidence>
<comment type="subcellular location">
    <subcellularLocation>
        <location evidence="1">Mitochondrion inner membrane</location>
        <topology evidence="1">Single-pass membrane protein</topology>
    </subcellularLocation>
</comment>
<dbReference type="GO" id="GO:0002082">
    <property type="term" value="P:regulation of oxidative phosphorylation"/>
    <property type="evidence" value="ECO:0007669"/>
    <property type="project" value="TreeGrafter"/>
</dbReference>
<dbReference type="CDD" id="cd00928">
    <property type="entry name" value="Cyt_c_Oxidase_VIIa"/>
    <property type="match status" value="1"/>
</dbReference>
<dbReference type="FunFam" id="4.10.91.10:FF:000001">
    <property type="entry name" value="Cytochrome c oxidase subunit 7A1, mitochondrial"/>
    <property type="match status" value="1"/>
</dbReference>
<accession>A0A452DXW4</accession>
<dbReference type="STRING" id="9925.ENSCHIP00000004527"/>
<dbReference type="GO" id="GO:0045277">
    <property type="term" value="C:respiratory chain complex IV"/>
    <property type="evidence" value="ECO:0007669"/>
    <property type="project" value="InterPro"/>
</dbReference>
<evidence type="ECO:0000256" key="3">
    <source>
        <dbReference type="ARBA" id="ARBA00009331"/>
    </source>
</evidence>
<evidence type="ECO:0000256" key="13">
    <source>
        <dbReference type="ARBA" id="ARBA00042325"/>
    </source>
</evidence>
<dbReference type="InterPro" id="IPR036539">
    <property type="entry name" value="Cyt_c_oxidase_su7a_sf"/>
</dbReference>
<keyword evidence="7" id="KW-1133">Transmembrane helix</keyword>
<keyword evidence="15" id="KW-1185">Reference proteome</keyword>
<dbReference type="Bgee" id="ENSCHIG00000008709">
    <property type="expression patterns" value="Expressed in adult mammalian kidney and 1 other cell type or tissue"/>
</dbReference>
<evidence type="ECO:0000256" key="4">
    <source>
        <dbReference type="ARBA" id="ARBA00022692"/>
    </source>
</evidence>
<dbReference type="GeneTree" id="ENSGT00940000154550"/>
<dbReference type="Proteomes" id="UP000291000">
    <property type="component" value="Chromosome 18"/>
</dbReference>
<dbReference type="InterPro" id="IPR003177">
    <property type="entry name" value="Cytc_oxidase_su7a_met"/>
</dbReference>
<name>A0A452DXW4_CAPHI</name>
<evidence type="ECO:0000256" key="11">
    <source>
        <dbReference type="ARBA" id="ARBA00023136"/>
    </source>
</evidence>
<keyword evidence="8" id="KW-0007">Acetylation</keyword>
<keyword evidence="5" id="KW-0999">Mitochondrion inner membrane</keyword>
<evidence type="ECO:0000256" key="8">
    <source>
        <dbReference type="ARBA" id="ARBA00022990"/>
    </source>
</evidence>
<evidence type="ECO:0000256" key="2">
    <source>
        <dbReference type="ARBA" id="ARBA00004673"/>
    </source>
</evidence>
<evidence type="ECO:0000256" key="10">
    <source>
        <dbReference type="ARBA" id="ARBA00023128"/>
    </source>
</evidence>
<comment type="similarity">
    <text evidence="3">Belongs to the cytochrome c oxidase VIIa family.</text>
</comment>
<reference evidence="14" key="3">
    <citation type="submission" date="2025-09" db="UniProtKB">
        <authorList>
            <consortium name="Ensembl"/>
        </authorList>
    </citation>
    <scope>IDENTIFICATION</scope>
</reference>
<dbReference type="GO" id="GO:0016491">
    <property type="term" value="F:oxidoreductase activity"/>
    <property type="evidence" value="ECO:0007669"/>
    <property type="project" value="UniProtKB-KW"/>
</dbReference>
<sequence>MLQNLLALRQIAKRTISTASRRQFENKVPEKQKLFQEDNGIPVHLKGGVADALLYRATMILTVGGTAYAMYELAVASFPKKQDWLQFILPAVSWFNSIQLSVDQ</sequence>
<dbReference type="GO" id="GO:0006123">
    <property type="term" value="P:mitochondrial electron transport, cytochrome c to oxygen"/>
    <property type="evidence" value="ECO:0007669"/>
    <property type="project" value="InterPro"/>
</dbReference>
<evidence type="ECO:0000256" key="1">
    <source>
        <dbReference type="ARBA" id="ARBA00004434"/>
    </source>
</evidence>
<dbReference type="AlphaFoldDB" id="A0A452DXW4"/>
<evidence type="ECO:0000313" key="14">
    <source>
        <dbReference type="Ensembl" id="ENSCHIP00000004527.1"/>
    </source>
</evidence>
<dbReference type="PANTHER" id="PTHR10510:SF15">
    <property type="entry name" value="CYTOCHROME C OXIDASE SUBUNIT 7A2, MITOCHONDRIAL"/>
    <property type="match status" value="1"/>
</dbReference>
<dbReference type="Gene3D" id="4.10.91.10">
    <property type="entry name" value="Cytochrome c oxidase, subunit VIIa"/>
    <property type="match status" value="1"/>
</dbReference>
<dbReference type="PANTHER" id="PTHR10510">
    <property type="entry name" value="CYTOCHROME C OXIDASE POLYPEPTIDE 7A"/>
    <property type="match status" value="1"/>
</dbReference>
<dbReference type="InterPro" id="IPR039297">
    <property type="entry name" value="COX7a"/>
</dbReference>
<proteinExistence type="inferred from homology"/>
<dbReference type="Ensembl" id="ENSCHIT00000011983.1">
    <property type="protein sequence ID" value="ENSCHIP00000004527.1"/>
    <property type="gene ID" value="ENSCHIG00000008709.1"/>
</dbReference>
<keyword evidence="4" id="KW-0812">Transmembrane</keyword>
<dbReference type="GO" id="GO:0097250">
    <property type="term" value="P:mitochondrial respirasome assembly"/>
    <property type="evidence" value="ECO:0007669"/>
    <property type="project" value="TreeGrafter"/>
</dbReference>
<reference evidence="14 15" key="1">
    <citation type="submission" date="2016-04" db="EMBL/GenBank/DDBJ databases">
        <title>Polished mammalian reference genomes with single-molecule sequencing and chromosome conformation capture applied to the Capra hircus genome.</title>
        <authorList>
            <person name="Bickhart D.M."/>
            <person name="Koren S."/>
            <person name="Rosen B."/>
            <person name="Hastie A."/>
            <person name="Liachko I."/>
            <person name="Sullivan S.T."/>
            <person name="Burton J."/>
            <person name="Sayre B.L."/>
            <person name="Huson H.J."/>
            <person name="Lee J."/>
            <person name="Lam E."/>
            <person name="Kelley C.M."/>
            <person name="Hutchison J.L."/>
            <person name="Zhou Y."/>
            <person name="Sun J."/>
            <person name="Crisa A."/>
            <person name="Schwartz J.C."/>
            <person name="Hammond J.A."/>
            <person name="Schroeder S.G."/>
            <person name="Liu G.E."/>
            <person name="Dunham M."/>
            <person name="Shendure J."/>
            <person name="Sonstegard T.S."/>
            <person name="Phillippy A.M."/>
            <person name="Van Tassell C.P."/>
            <person name="Smith T.P."/>
        </authorList>
    </citation>
    <scope>NUCLEOTIDE SEQUENCE [LARGE SCALE GENOMIC DNA]</scope>
</reference>
<dbReference type="OMA" id="WAVTAKM"/>
<keyword evidence="9" id="KW-0560">Oxidoreductase</keyword>
<reference evidence="14" key="2">
    <citation type="submission" date="2025-08" db="UniProtKB">
        <authorList>
            <consortium name="Ensembl"/>
        </authorList>
    </citation>
    <scope>IDENTIFICATION</scope>
</reference>